<comment type="similarity">
    <text evidence="4">Belongs to the GST superfamily.</text>
</comment>
<dbReference type="InterPro" id="IPR036249">
    <property type="entry name" value="Thioredoxin-like_sf"/>
</dbReference>
<dbReference type="eggNOG" id="KOG0406">
    <property type="taxonomic scope" value="Eukaryota"/>
</dbReference>
<dbReference type="SFLD" id="SFLDG00358">
    <property type="entry name" value="Main_(cytGST)"/>
    <property type="match status" value="1"/>
</dbReference>
<dbReference type="FunFam" id="1.20.1050.10:FF:000018">
    <property type="entry name" value="Glutathione S-transferase U20"/>
    <property type="match status" value="1"/>
</dbReference>
<dbReference type="EMBL" id="KE343375">
    <property type="protein sequence ID" value="EXB27059.1"/>
    <property type="molecule type" value="Genomic_DNA"/>
</dbReference>
<evidence type="ECO:0000313" key="7">
    <source>
        <dbReference type="EMBL" id="EXB27059.1"/>
    </source>
</evidence>
<dbReference type="PANTHER" id="PTHR11260:SF725">
    <property type="entry name" value="GLUTATHIONE TRANSFERASE"/>
    <property type="match status" value="1"/>
</dbReference>
<dbReference type="EC" id="2.5.1.18" evidence="1"/>
<dbReference type="SFLD" id="SFLDG01152">
    <property type="entry name" value="Main.3:_Omega-_and_Tau-like"/>
    <property type="match status" value="1"/>
</dbReference>
<dbReference type="InterPro" id="IPR036282">
    <property type="entry name" value="Glutathione-S-Trfase_C_sf"/>
</dbReference>
<dbReference type="Gene3D" id="3.40.30.10">
    <property type="entry name" value="Glutaredoxin"/>
    <property type="match status" value="1"/>
</dbReference>
<dbReference type="InterPro" id="IPR004046">
    <property type="entry name" value="GST_C"/>
</dbReference>
<evidence type="ECO:0000259" key="5">
    <source>
        <dbReference type="PROSITE" id="PS50404"/>
    </source>
</evidence>
<dbReference type="Pfam" id="PF02798">
    <property type="entry name" value="GST_N"/>
    <property type="match status" value="1"/>
</dbReference>
<dbReference type="Gene3D" id="1.20.1050.10">
    <property type="match status" value="1"/>
</dbReference>
<accession>W9QM81</accession>
<evidence type="ECO:0000259" key="6">
    <source>
        <dbReference type="PROSITE" id="PS50405"/>
    </source>
</evidence>
<dbReference type="InterPro" id="IPR010987">
    <property type="entry name" value="Glutathione-S-Trfase_C-like"/>
</dbReference>
<evidence type="ECO:0000313" key="8">
    <source>
        <dbReference type="Proteomes" id="UP000030645"/>
    </source>
</evidence>
<dbReference type="OrthoDB" id="202840at2759"/>
<keyword evidence="8" id="KW-1185">Reference proteome</keyword>
<dbReference type="SFLD" id="SFLDS00019">
    <property type="entry name" value="Glutathione_Transferase_(cytos"/>
    <property type="match status" value="1"/>
</dbReference>
<dbReference type="KEGG" id="mnt:21390803"/>
<name>W9QM81_9ROSA</name>
<dbReference type="GO" id="GO:0004364">
    <property type="term" value="F:glutathione transferase activity"/>
    <property type="evidence" value="ECO:0007669"/>
    <property type="project" value="UniProtKB-EC"/>
</dbReference>
<reference evidence="8" key="1">
    <citation type="submission" date="2013-01" db="EMBL/GenBank/DDBJ databases">
        <title>Draft Genome Sequence of a Mulberry Tree, Morus notabilis C.K. Schneid.</title>
        <authorList>
            <person name="He N."/>
            <person name="Zhao S."/>
        </authorList>
    </citation>
    <scope>NUCLEOTIDE SEQUENCE</scope>
</reference>
<dbReference type="SUPFAM" id="SSF52833">
    <property type="entry name" value="Thioredoxin-like"/>
    <property type="match status" value="1"/>
</dbReference>
<proteinExistence type="inferred from homology"/>
<keyword evidence="2 7" id="KW-0808">Transferase</keyword>
<feature type="domain" description="GST C-terminal" evidence="6">
    <location>
        <begin position="74"/>
        <end position="198"/>
    </location>
</feature>
<dbReference type="InterPro" id="IPR045073">
    <property type="entry name" value="Omega/Tau-like"/>
</dbReference>
<gene>
    <name evidence="7" type="ORF">L484_007404</name>
</gene>
<evidence type="ECO:0000256" key="1">
    <source>
        <dbReference type="ARBA" id="ARBA00012452"/>
    </source>
</evidence>
<dbReference type="CDD" id="cd03185">
    <property type="entry name" value="GST_C_Tau"/>
    <property type="match status" value="1"/>
</dbReference>
<dbReference type="GO" id="GO:0005737">
    <property type="term" value="C:cytoplasm"/>
    <property type="evidence" value="ECO:0007669"/>
    <property type="project" value="TreeGrafter"/>
</dbReference>
<dbReference type="STRING" id="981085.W9QM81"/>
<comment type="catalytic activity">
    <reaction evidence="3">
        <text>RX + glutathione = an S-substituted glutathione + a halide anion + H(+)</text>
        <dbReference type="Rhea" id="RHEA:16437"/>
        <dbReference type="ChEBI" id="CHEBI:15378"/>
        <dbReference type="ChEBI" id="CHEBI:16042"/>
        <dbReference type="ChEBI" id="CHEBI:17792"/>
        <dbReference type="ChEBI" id="CHEBI:57925"/>
        <dbReference type="ChEBI" id="CHEBI:90779"/>
        <dbReference type="EC" id="2.5.1.18"/>
    </reaction>
</comment>
<evidence type="ECO:0000256" key="3">
    <source>
        <dbReference type="ARBA" id="ARBA00047960"/>
    </source>
</evidence>
<sequence length="205" mass="24205">MRVQIALEEKGVPYQYVEEENLFHNKSPLLLQMNPVHKKVPVLIHNGNPVCESLIILQYLDDVWNQKYTLFSHDSYERAKARFWVNFFDNKIADCGRRMWASKGQDQEAAKEEFIESLKLLEGELGESPYFGGEKFGVLDVALIPFSCRFYTYEMFCKFKIEKECPKLMEWVKRCNHRESVSKILPDPYKIYSFVLHFKKMLGID</sequence>
<dbReference type="SUPFAM" id="SSF47616">
    <property type="entry name" value="GST C-terminal domain-like"/>
    <property type="match status" value="1"/>
</dbReference>
<feature type="domain" description="GST N-terminal" evidence="5">
    <location>
        <begin position="1"/>
        <end position="68"/>
    </location>
</feature>
<dbReference type="InterPro" id="IPR004045">
    <property type="entry name" value="Glutathione_S-Trfase_N"/>
</dbReference>
<protein>
    <recommendedName>
        <fullName evidence="1">glutathione transferase</fullName>
        <ecNumber evidence="1">2.5.1.18</ecNumber>
    </recommendedName>
</protein>
<organism evidence="7 8">
    <name type="scientific">Morus notabilis</name>
    <dbReference type="NCBI Taxonomy" id="981085"/>
    <lineage>
        <taxon>Eukaryota</taxon>
        <taxon>Viridiplantae</taxon>
        <taxon>Streptophyta</taxon>
        <taxon>Embryophyta</taxon>
        <taxon>Tracheophyta</taxon>
        <taxon>Spermatophyta</taxon>
        <taxon>Magnoliopsida</taxon>
        <taxon>eudicotyledons</taxon>
        <taxon>Gunneridae</taxon>
        <taxon>Pentapetalae</taxon>
        <taxon>rosids</taxon>
        <taxon>fabids</taxon>
        <taxon>Rosales</taxon>
        <taxon>Moraceae</taxon>
        <taxon>Moreae</taxon>
        <taxon>Morus</taxon>
    </lineage>
</organism>
<dbReference type="InterPro" id="IPR040079">
    <property type="entry name" value="Glutathione_S-Trfase"/>
</dbReference>
<dbReference type="PROSITE" id="PS50405">
    <property type="entry name" value="GST_CTER"/>
    <property type="match status" value="1"/>
</dbReference>
<dbReference type="PROSITE" id="PS50404">
    <property type="entry name" value="GST_NTER"/>
    <property type="match status" value="1"/>
</dbReference>
<dbReference type="Proteomes" id="UP000030645">
    <property type="component" value="Unassembled WGS sequence"/>
</dbReference>
<dbReference type="Pfam" id="PF00043">
    <property type="entry name" value="GST_C"/>
    <property type="match status" value="1"/>
</dbReference>
<dbReference type="CDD" id="cd03058">
    <property type="entry name" value="GST_N_Tau"/>
    <property type="match status" value="1"/>
</dbReference>
<evidence type="ECO:0000256" key="2">
    <source>
        <dbReference type="ARBA" id="ARBA00022679"/>
    </source>
</evidence>
<dbReference type="GO" id="GO:0006749">
    <property type="term" value="P:glutathione metabolic process"/>
    <property type="evidence" value="ECO:0007669"/>
    <property type="project" value="InterPro"/>
</dbReference>
<dbReference type="InterPro" id="IPR045074">
    <property type="entry name" value="GST_C_Tau"/>
</dbReference>
<dbReference type="PANTHER" id="PTHR11260">
    <property type="entry name" value="GLUTATHIONE S-TRANSFERASE, GST, SUPERFAMILY, GST DOMAIN CONTAINING"/>
    <property type="match status" value="1"/>
</dbReference>
<dbReference type="AlphaFoldDB" id="W9QM81"/>
<evidence type="ECO:0000256" key="4">
    <source>
        <dbReference type="RuleBase" id="RU003494"/>
    </source>
</evidence>